<comment type="caution">
    <text evidence="3">The sequence shown here is derived from an EMBL/GenBank/DDBJ whole genome shotgun (WGS) entry which is preliminary data.</text>
</comment>
<sequence>MKDHGHWSAIFQQLCSRQFTNVEGTRSTGRSIGFRIDGVEEGCAWRGCSSFIGGGGRRSTSSKDGVQDEHAAMATTEVSNVSAMACRAGNNNLSNARAAVGDLNYPPAPPVMAGAMSSGGCRGGSGQSFVEDRLELEDIVGQEECGGDGICAGGVCNAGGDQIIVCGVAQADGTPLTAADATAGEQDGGVQKAKSAPKKATKKSGKTPNKRDDETLLLLTLRCAYKAAREEDSEAYGIARSGTKLWKEISKNLIAAGFNRTRDMCKNRWKYVYCNYKDIIDNDKRSGRKSYWDMEVETRVQNQLDFIMRRAWFDHIDKFDKRTQAINPEDITESHESGGRGGSMVSGAGGTLNSEGRQSGDVETTPKRDPGSSVCAGKDGTSAGGSGGGSGGGSAGGSAGNANTGQDGMSPGAEPALRRDSRSSVITGQDGTRAGGSAGNASTPAQLPTLGKRKRCAQTAREQSVQTITSAMREQ</sequence>
<dbReference type="InterPro" id="IPR001005">
    <property type="entry name" value="SANT/Myb"/>
</dbReference>
<protein>
    <recommendedName>
        <fullName evidence="2">Myb-like domain-containing protein</fullName>
    </recommendedName>
</protein>
<evidence type="ECO:0000259" key="2">
    <source>
        <dbReference type="PROSITE" id="PS50090"/>
    </source>
</evidence>
<dbReference type="OrthoDB" id="691673at2759"/>
<organism evidence="3 4">
    <name type="scientific">Chara braunii</name>
    <name type="common">Braun's stonewort</name>
    <dbReference type="NCBI Taxonomy" id="69332"/>
    <lineage>
        <taxon>Eukaryota</taxon>
        <taxon>Viridiplantae</taxon>
        <taxon>Streptophyta</taxon>
        <taxon>Charophyceae</taxon>
        <taxon>Charales</taxon>
        <taxon>Characeae</taxon>
        <taxon>Chara</taxon>
    </lineage>
</organism>
<feature type="compositionally biased region" description="Polar residues" evidence="1">
    <location>
        <begin position="460"/>
        <end position="475"/>
    </location>
</feature>
<feature type="compositionally biased region" description="Basic residues" evidence="1">
    <location>
        <begin position="195"/>
        <end position="205"/>
    </location>
</feature>
<feature type="compositionally biased region" description="Gly residues" evidence="1">
    <location>
        <begin position="339"/>
        <end position="350"/>
    </location>
</feature>
<dbReference type="Pfam" id="PF13837">
    <property type="entry name" value="Myb_DNA-bind_4"/>
    <property type="match status" value="1"/>
</dbReference>
<dbReference type="Gramene" id="GBG90431">
    <property type="protein sequence ID" value="GBG90431"/>
    <property type="gene ID" value="CBR_g50678"/>
</dbReference>
<dbReference type="PANTHER" id="PTHR33492">
    <property type="entry name" value="OSJNBA0043A12.37 PROTEIN-RELATED"/>
    <property type="match status" value="1"/>
</dbReference>
<feature type="domain" description="Myb-like" evidence="2">
    <location>
        <begin position="230"/>
        <end position="273"/>
    </location>
</feature>
<evidence type="ECO:0000313" key="4">
    <source>
        <dbReference type="Proteomes" id="UP000265515"/>
    </source>
</evidence>
<evidence type="ECO:0000313" key="3">
    <source>
        <dbReference type="EMBL" id="GBG90431.1"/>
    </source>
</evidence>
<dbReference type="PANTHER" id="PTHR33492:SF4">
    <property type="entry name" value="OS02G0174300 PROTEIN"/>
    <property type="match status" value="1"/>
</dbReference>
<gene>
    <name evidence="3" type="ORF">CBR_g50678</name>
</gene>
<feature type="region of interest" description="Disordered" evidence="1">
    <location>
        <begin position="180"/>
        <end position="210"/>
    </location>
</feature>
<proteinExistence type="predicted"/>
<dbReference type="InterPro" id="IPR044822">
    <property type="entry name" value="Myb_DNA-bind_4"/>
</dbReference>
<dbReference type="AlphaFoldDB" id="A0A388M774"/>
<dbReference type="Proteomes" id="UP000265515">
    <property type="component" value="Unassembled WGS sequence"/>
</dbReference>
<feature type="region of interest" description="Disordered" evidence="1">
    <location>
        <begin position="324"/>
        <end position="475"/>
    </location>
</feature>
<name>A0A388M774_CHABU</name>
<evidence type="ECO:0000256" key="1">
    <source>
        <dbReference type="SAM" id="MobiDB-lite"/>
    </source>
</evidence>
<keyword evidence="4" id="KW-1185">Reference proteome</keyword>
<accession>A0A388M774</accession>
<dbReference type="PROSITE" id="PS50090">
    <property type="entry name" value="MYB_LIKE"/>
    <property type="match status" value="1"/>
</dbReference>
<feature type="compositionally biased region" description="Basic and acidic residues" evidence="1">
    <location>
        <begin position="358"/>
        <end position="370"/>
    </location>
</feature>
<dbReference type="Gene3D" id="1.10.10.60">
    <property type="entry name" value="Homeodomain-like"/>
    <property type="match status" value="1"/>
</dbReference>
<dbReference type="EMBL" id="BFEA01000810">
    <property type="protein sequence ID" value="GBG90431.1"/>
    <property type="molecule type" value="Genomic_DNA"/>
</dbReference>
<reference evidence="3 4" key="1">
    <citation type="journal article" date="2018" name="Cell">
        <title>The Chara Genome: Secondary Complexity and Implications for Plant Terrestrialization.</title>
        <authorList>
            <person name="Nishiyama T."/>
            <person name="Sakayama H."/>
            <person name="Vries J.D."/>
            <person name="Buschmann H."/>
            <person name="Saint-Marcoux D."/>
            <person name="Ullrich K.K."/>
            <person name="Haas F.B."/>
            <person name="Vanderstraeten L."/>
            <person name="Becker D."/>
            <person name="Lang D."/>
            <person name="Vosolsobe S."/>
            <person name="Rombauts S."/>
            <person name="Wilhelmsson P.K.I."/>
            <person name="Janitza P."/>
            <person name="Kern R."/>
            <person name="Heyl A."/>
            <person name="Rumpler F."/>
            <person name="Villalobos L.I.A.C."/>
            <person name="Clay J.M."/>
            <person name="Skokan R."/>
            <person name="Toyoda A."/>
            <person name="Suzuki Y."/>
            <person name="Kagoshima H."/>
            <person name="Schijlen E."/>
            <person name="Tajeshwar N."/>
            <person name="Catarino B."/>
            <person name="Hetherington A.J."/>
            <person name="Saltykova A."/>
            <person name="Bonnot C."/>
            <person name="Breuninger H."/>
            <person name="Symeonidi A."/>
            <person name="Radhakrishnan G.V."/>
            <person name="Van Nieuwerburgh F."/>
            <person name="Deforce D."/>
            <person name="Chang C."/>
            <person name="Karol K.G."/>
            <person name="Hedrich R."/>
            <person name="Ulvskov P."/>
            <person name="Glockner G."/>
            <person name="Delwiche C.F."/>
            <person name="Petrasek J."/>
            <person name="Van de Peer Y."/>
            <person name="Friml J."/>
            <person name="Beilby M."/>
            <person name="Dolan L."/>
            <person name="Kohara Y."/>
            <person name="Sugano S."/>
            <person name="Fujiyama A."/>
            <person name="Delaux P.-M."/>
            <person name="Quint M."/>
            <person name="TheiBen G."/>
            <person name="Hagemann M."/>
            <person name="Harholt J."/>
            <person name="Dunand C."/>
            <person name="Zachgo S."/>
            <person name="Langdale J."/>
            <person name="Maumus F."/>
            <person name="Straeten D.V.D."/>
            <person name="Gould S.B."/>
            <person name="Rensing S.A."/>
        </authorList>
    </citation>
    <scope>NUCLEOTIDE SEQUENCE [LARGE SCALE GENOMIC DNA]</scope>
    <source>
        <strain evidence="3 4">S276</strain>
    </source>
</reference>
<feature type="compositionally biased region" description="Gly residues" evidence="1">
    <location>
        <begin position="382"/>
        <end position="399"/>
    </location>
</feature>